<feature type="compositionally biased region" description="Low complexity" evidence="1">
    <location>
        <begin position="1"/>
        <end position="54"/>
    </location>
</feature>
<dbReference type="EMBL" id="JAHYIQ010000028">
    <property type="protein sequence ID" value="KAK1120976.1"/>
    <property type="molecule type" value="Genomic_DNA"/>
</dbReference>
<gene>
    <name evidence="2" type="ORF">K0M31_010760</name>
</gene>
<evidence type="ECO:0000313" key="2">
    <source>
        <dbReference type="EMBL" id="KAK1120976.1"/>
    </source>
</evidence>
<feature type="region of interest" description="Disordered" evidence="1">
    <location>
        <begin position="219"/>
        <end position="242"/>
    </location>
</feature>
<dbReference type="AlphaFoldDB" id="A0AA40KI00"/>
<sequence length="251" mass="27978">MQAEASTTASSSSFTSTTATIGSSSGNSNSNSSSSSSTVTTSSTTSSTSSTTTTLATPREVEARDNRSSTMASNESSMLDNEIPAKEGVPKHRSKRIRNASEDSGPPRQKRRLLSLNGLPMNANNNNNNNNKKRSAINVVGSSSWRSEKPRVSKRFAAYDDEKTRLFTFKELEAQQQSRSKRFLPPSELDNQIFLKNLYLHAYENEYRANVKRSIVQGNQTNDQQQQHQQQQQQPAVYRRRKGNLDAYEIK</sequence>
<keyword evidence="3" id="KW-1185">Reference proteome</keyword>
<feature type="region of interest" description="Disordered" evidence="1">
    <location>
        <begin position="1"/>
        <end position="110"/>
    </location>
</feature>
<comment type="caution">
    <text evidence="2">The sequence shown here is derived from an EMBL/GenBank/DDBJ whole genome shotgun (WGS) entry which is preliminary data.</text>
</comment>
<evidence type="ECO:0000256" key="1">
    <source>
        <dbReference type="SAM" id="MobiDB-lite"/>
    </source>
</evidence>
<reference evidence="2" key="1">
    <citation type="submission" date="2021-10" db="EMBL/GenBank/DDBJ databases">
        <title>Melipona bicolor Genome sequencing and assembly.</title>
        <authorList>
            <person name="Araujo N.S."/>
            <person name="Arias M.C."/>
        </authorList>
    </citation>
    <scope>NUCLEOTIDE SEQUENCE</scope>
    <source>
        <strain evidence="2">USP_2M_L1-L4_2017</strain>
        <tissue evidence="2">Whole body</tissue>
    </source>
</reference>
<feature type="compositionally biased region" description="Low complexity" evidence="1">
    <location>
        <begin position="224"/>
        <end position="234"/>
    </location>
</feature>
<dbReference type="Proteomes" id="UP001177670">
    <property type="component" value="Unassembled WGS sequence"/>
</dbReference>
<feature type="compositionally biased region" description="Polar residues" evidence="1">
    <location>
        <begin position="68"/>
        <end position="79"/>
    </location>
</feature>
<accession>A0AA40KI00</accession>
<name>A0AA40KI00_9HYME</name>
<organism evidence="2 3">
    <name type="scientific">Melipona bicolor</name>
    <dbReference type="NCBI Taxonomy" id="60889"/>
    <lineage>
        <taxon>Eukaryota</taxon>
        <taxon>Metazoa</taxon>
        <taxon>Ecdysozoa</taxon>
        <taxon>Arthropoda</taxon>
        <taxon>Hexapoda</taxon>
        <taxon>Insecta</taxon>
        <taxon>Pterygota</taxon>
        <taxon>Neoptera</taxon>
        <taxon>Endopterygota</taxon>
        <taxon>Hymenoptera</taxon>
        <taxon>Apocrita</taxon>
        <taxon>Aculeata</taxon>
        <taxon>Apoidea</taxon>
        <taxon>Anthophila</taxon>
        <taxon>Apidae</taxon>
        <taxon>Melipona</taxon>
    </lineage>
</organism>
<proteinExistence type="predicted"/>
<evidence type="ECO:0000313" key="3">
    <source>
        <dbReference type="Proteomes" id="UP001177670"/>
    </source>
</evidence>
<protein>
    <submittedName>
        <fullName evidence="2">Uncharacterized protein</fullName>
    </submittedName>
</protein>